<organism evidence="6 7">
    <name type="scientific">Nocardia amamiensis</name>
    <dbReference type="NCBI Taxonomy" id="404578"/>
    <lineage>
        <taxon>Bacteria</taxon>
        <taxon>Bacillati</taxon>
        <taxon>Actinomycetota</taxon>
        <taxon>Actinomycetes</taxon>
        <taxon>Mycobacteriales</taxon>
        <taxon>Nocardiaceae</taxon>
        <taxon>Nocardia</taxon>
    </lineage>
</organism>
<comment type="caution">
    <text evidence="6">The sequence shown here is derived from an EMBL/GenBank/DDBJ whole genome shotgun (WGS) entry which is preliminary data.</text>
</comment>
<dbReference type="PANTHER" id="PTHR35344:SF4">
    <property type="entry name" value="GAS VESICLE PROTEIN A1"/>
    <property type="match status" value="1"/>
</dbReference>
<proteinExistence type="inferred from homology"/>
<evidence type="ECO:0000256" key="5">
    <source>
        <dbReference type="SAM" id="MobiDB-lite"/>
    </source>
</evidence>
<dbReference type="InterPro" id="IPR050530">
    <property type="entry name" value="GvpA"/>
</dbReference>
<keyword evidence="1" id="KW-0304">Gas vesicle</keyword>
<evidence type="ECO:0000256" key="1">
    <source>
        <dbReference type="ARBA" id="ARBA00022987"/>
    </source>
</evidence>
<dbReference type="Proteomes" id="UP000702209">
    <property type="component" value="Unassembled WGS sequence"/>
</dbReference>
<evidence type="ECO:0000256" key="4">
    <source>
        <dbReference type="SAM" id="Coils"/>
    </source>
</evidence>
<dbReference type="InterPro" id="IPR000638">
    <property type="entry name" value="Gas-vesicle_GvpA-like"/>
</dbReference>
<feature type="region of interest" description="Disordered" evidence="5">
    <location>
        <begin position="112"/>
        <end position="147"/>
    </location>
</feature>
<dbReference type="PANTHER" id="PTHR35344">
    <property type="entry name" value="GAS VESICLE STRUCTURAL PROTEIN 2-RELATED"/>
    <property type="match status" value="1"/>
</dbReference>
<name>A0ABS0CLW0_9NOCA</name>
<evidence type="ECO:0000256" key="3">
    <source>
        <dbReference type="ARBA" id="ARBA00035646"/>
    </source>
</evidence>
<dbReference type="InterPro" id="IPR018493">
    <property type="entry name" value="GvpA-like_CS"/>
</dbReference>
<dbReference type="PROSITE" id="PS00234">
    <property type="entry name" value="GAS_VESICLE_A_1"/>
    <property type="match status" value="1"/>
</dbReference>
<comment type="subcellular location">
    <subcellularLocation>
        <location evidence="2">Gas vesicle</location>
    </subcellularLocation>
</comment>
<accession>A0ABS0CLW0</accession>
<reference evidence="6 7" key="1">
    <citation type="submission" date="2020-10" db="EMBL/GenBank/DDBJ databases">
        <title>Identification of Nocardia species via Next-generation sequencing and recognition of intraspecies genetic diversity.</title>
        <authorList>
            <person name="Li P."/>
            <person name="Li P."/>
            <person name="Lu B."/>
        </authorList>
    </citation>
    <scope>NUCLEOTIDE SEQUENCE [LARGE SCALE GENOMIC DNA]</scope>
    <source>
        <strain evidence="6 7">BJ06-0157</strain>
    </source>
</reference>
<sequence length="147" mass="16731">MTVVPEGGAQAPMPYGGARQSTNLGDILERVLDKGLVIAGDIQVNLLDIELLTIKLRLVVASLETAKAVGIDWWETDPWLNSKARALERQGGDLELENRKLRDRIAELEAADERRKSLEPRREPREADDRRRSLERRRAPREARDRD</sequence>
<dbReference type="Pfam" id="PF00741">
    <property type="entry name" value="Gas_vesicle"/>
    <property type="match status" value="1"/>
</dbReference>
<comment type="similarity">
    <text evidence="3">Belongs to the gas vesicle GvpA family.</text>
</comment>
<dbReference type="EMBL" id="JADLQX010000003">
    <property type="protein sequence ID" value="MBF6297185.1"/>
    <property type="molecule type" value="Genomic_DNA"/>
</dbReference>
<keyword evidence="7" id="KW-1185">Reference proteome</keyword>
<evidence type="ECO:0000313" key="7">
    <source>
        <dbReference type="Proteomes" id="UP000702209"/>
    </source>
</evidence>
<gene>
    <name evidence="6" type="ORF">IU459_06460</name>
</gene>
<evidence type="ECO:0000313" key="6">
    <source>
        <dbReference type="EMBL" id="MBF6297185.1"/>
    </source>
</evidence>
<dbReference type="RefSeq" id="WP_195128522.1">
    <property type="nucleotide sequence ID" value="NZ_JADLQX010000003.1"/>
</dbReference>
<keyword evidence="4" id="KW-0175">Coiled coil</keyword>
<evidence type="ECO:0000256" key="2">
    <source>
        <dbReference type="ARBA" id="ARBA00035108"/>
    </source>
</evidence>
<protein>
    <submittedName>
        <fullName evidence="6">Gas vesicle protein</fullName>
    </submittedName>
</protein>
<feature type="coiled-coil region" evidence="4">
    <location>
        <begin position="84"/>
        <end position="111"/>
    </location>
</feature>